<evidence type="ECO:0000313" key="4">
    <source>
        <dbReference type="Proteomes" id="UP001596435"/>
    </source>
</evidence>
<proteinExistence type="predicted"/>
<dbReference type="RefSeq" id="WP_345704251.1">
    <property type="nucleotide sequence ID" value="NZ_BAABKV010000001.1"/>
</dbReference>
<keyword evidence="2" id="KW-1133">Transmembrane helix</keyword>
<feature type="transmembrane region" description="Helical" evidence="2">
    <location>
        <begin position="42"/>
        <end position="63"/>
    </location>
</feature>
<evidence type="ECO:0000256" key="2">
    <source>
        <dbReference type="SAM" id="Phobius"/>
    </source>
</evidence>
<keyword evidence="2" id="KW-0472">Membrane</keyword>
<organism evidence="3 4">
    <name type="scientific">Kitasatospora paranensis</name>
    <dbReference type="NCBI Taxonomy" id="258053"/>
    <lineage>
        <taxon>Bacteria</taxon>
        <taxon>Bacillati</taxon>
        <taxon>Actinomycetota</taxon>
        <taxon>Actinomycetes</taxon>
        <taxon>Kitasatosporales</taxon>
        <taxon>Streptomycetaceae</taxon>
        <taxon>Kitasatospora</taxon>
    </lineage>
</organism>
<accession>A0ABW2FVD1</accession>
<protein>
    <submittedName>
        <fullName evidence="3">Uncharacterized protein</fullName>
    </submittedName>
</protein>
<keyword evidence="4" id="KW-1185">Reference proteome</keyword>
<name>A0ABW2FVD1_9ACTN</name>
<dbReference type="EMBL" id="JBHTAJ010000028">
    <property type="protein sequence ID" value="MFC7181206.1"/>
    <property type="molecule type" value="Genomic_DNA"/>
</dbReference>
<feature type="region of interest" description="Disordered" evidence="1">
    <location>
        <begin position="68"/>
        <end position="103"/>
    </location>
</feature>
<evidence type="ECO:0000313" key="3">
    <source>
        <dbReference type="EMBL" id="MFC7181206.1"/>
    </source>
</evidence>
<gene>
    <name evidence="3" type="ORF">ACFQMG_16735</name>
</gene>
<evidence type="ECO:0000256" key="1">
    <source>
        <dbReference type="SAM" id="MobiDB-lite"/>
    </source>
</evidence>
<comment type="caution">
    <text evidence="3">The sequence shown here is derived from an EMBL/GenBank/DDBJ whole genome shotgun (WGS) entry which is preliminary data.</text>
</comment>
<reference evidence="4" key="1">
    <citation type="journal article" date="2019" name="Int. J. Syst. Evol. Microbiol.">
        <title>The Global Catalogue of Microorganisms (GCM) 10K type strain sequencing project: providing services to taxonomists for standard genome sequencing and annotation.</title>
        <authorList>
            <consortium name="The Broad Institute Genomics Platform"/>
            <consortium name="The Broad Institute Genome Sequencing Center for Infectious Disease"/>
            <person name="Wu L."/>
            <person name="Ma J."/>
        </authorList>
    </citation>
    <scope>NUCLEOTIDE SEQUENCE [LARGE SCALE GENOMIC DNA]</scope>
    <source>
        <strain evidence="4">CGMCC 1.12859</strain>
    </source>
</reference>
<dbReference type="Proteomes" id="UP001596435">
    <property type="component" value="Unassembled WGS sequence"/>
</dbReference>
<sequence length="267" mass="26658">MPFEDEFSHALRETAEASPPARLGLIATGAAERGRRRKRRRALTASVATVAAVACAGMLAFQLRPANGPTGPLDPGRSAGPASAAPASASASASTGPSPSAATGPAQLLEVLRAKLPAGLQASRPMSSGRGTSGPGAGLLEVGYTITNGTGTGSVQVTVNRVAPGALQDADGACEPGLAGCTSVRQSDGGRLRIYRPARAAGGEQTADATLRRPDGTVVSVSAGNLPGPGSGRTEPYPNAPLLTAEQLGALALDPVWQPFAASLPVR</sequence>
<feature type="compositionally biased region" description="Low complexity" evidence="1">
    <location>
        <begin position="78"/>
        <end position="103"/>
    </location>
</feature>
<keyword evidence="2" id="KW-0812">Transmembrane</keyword>